<accession>A0A2S2BXK6</accession>
<keyword evidence="3 8" id="KW-0808">Transferase</keyword>
<dbReference type="InterPro" id="IPR002123">
    <property type="entry name" value="Plipid/glycerol_acylTrfase"/>
</dbReference>
<dbReference type="PANTHER" id="PTHR10434">
    <property type="entry name" value="1-ACYL-SN-GLYCEROL-3-PHOSPHATE ACYLTRANSFERASE"/>
    <property type="match status" value="1"/>
</dbReference>
<dbReference type="GO" id="GO:0006654">
    <property type="term" value="P:phosphatidic acid biosynthetic process"/>
    <property type="evidence" value="ECO:0007669"/>
    <property type="project" value="TreeGrafter"/>
</dbReference>
<evidence type="ECO:0000256" key="4">
    <source>
        <dbReference type="ARBA" id="ARBA00023098"/>
    </source>
</evidence>
<evidence type="ECO:0000256" key="1">
    <source>
        <dbReference type="ARBA" id="ARBA00005189"/>
    </source>
</evidence>
<name>A0A2S2BXK6_9NOCA</name>
<proteinExistence type="predicted"/>
<evidence type="ECO:0000256" key="6">
    <source>
        <dbReference type="SAM" id="MobiDB-lite"/>
    </source>
</evidence>
<dbReference type="SMART" id="SM00563">
    <property type="entry name" value="PlsC"/>
    <property type="match status" value="1"/>
</dbReference>
<organism evidence="8 9">
    <name type="scientific">Rhodococcus oxybenzonivorans</name>
    <dbReference type="NCBI Taxonomy" id="1990687"/>
    <lineage>
        <taxon>Bacteria</taxon>
        <taxon>Bacillati</taxon>
        <taxon>Actinomycetota</taxon>
        <taxon>Actinomycetes</taxon>
        <taxon>Mycobacteriales</taxon>
        <taxon>Nocardiaceae</taxon>
        <taxon>Rhodococcus</taxon>
    </lineage>
</organism>
<keyword evidence="2" id="KW-0444">Lipid biosynthesis</keyword>
<protein>
    <submittedName>
        <fullName evidence="8">1-acyl-sn-glycerol-3-phosphate acyltransferase</fullName>
    </submittedName>
</protein>
<evidence type="ECO:0000256" key="2">
    <source>
        <dbReference type="ARBA" id="ARBA00022516"/>
    </source>
</evidence>
<feature type="domain" description="Phospholipid/glycerol acyltransferase" evidence="7">
    <location>
        <begin position="100"/>
        <end position="212"/>
    </location>
</feature>
<dbReference type="AlphaFoldDB" id="A0A2S2BXK6"/>
<dbReference type="SUPFAM" id="SSF69593">
    <property type="entry name" value="Glycerol-3-phosphate (1)-acyltransferase"/>
    <property type="match status" value="1"/>
</dbReference>
<dbReference type="PANTHER" id="PTHR10434:SF64">
    <property type="entry name" value="1-ACYL-SN-GLYCEROL-3-PHOSPHATE ACYLTRANSFERASE-RELATED"/>
    <property type="match status" value="1"/>
</dbReference>
<dbReference type="Proteomes" id="UP000245711">
    <property type="component" value="Chromosome"/>
</dbReference>
<keyword evidence="4" id="KW-0443">Lipid metabolism</keyword>
<dbReference type="Pfam" id="PF01553">
    <property type="entry name" value="Acyltransferase"/>
    <property type="match status" value="1"/>
</dbReference>
<gene>
    <name evidence="8" type="ORF">CBI38_18445</name>
</gene>
<evidence type="ECO:0000259" key="7">
    <source>
        <dbReference type="SMART" id="SM00563"/>
    </source>
</evidence>
<reference evidence="8 9" key="1">
    <citation type="submission" date="2017-05" db="EMBL/GenBank/DDBJ databases">
        <title>Isolation of Rhodococcus sp. S2-17 biodegrading of BP-3.</title>
        <authorList>
            <person name="Lee Y."/>
            <person name="Kim K.H."/>
            <person name="Chun B.H."/>
            <person name="Jung H.S."/>
            <person name="Jeon C.O."/>
        </authorList>
    </citation>
    <scope>NUCLEOTIDE SEQUENCE [LARGE SCALE GENOMIC DNA]</scope>
    <source>
        <strain evidence="8 9">S2-17</strain>
    </source>
</reference>
<dbReference type="KEGG" id="roz:CBI38_18445"/>
<evidence type="ECO:0000313" key="9">
    <source>
        <dbReference type="Proteomes" id="UP000245711"/>
    </source>
</evidence>
<feature type="region of interest" description="Disordered" evidence="6">
    <location>
        <begin position="286"/>
        <end position="306"/>
    </location>
</feature>
<dbReference type="RefSeq" id="WP_109331072.1">
    <property type="nucleotide sequence ID" value="NZ_CP021354.1"/>
</dbReference>
<evidence type="ECO:0000256" key="5">
    <source>
        <dbReference type="ARBA" id="ARBA00023315"/>
    </source>
</evidence>
<dbReference type="OrthoDB" id="5184723at2"/>
<sequence>MSTTSSETPVPVHAWMPSSPCGSGCLPPEAPGVSALVVAIRWFLVASALVTAPLLTAGCVMPQNWRTGLQRRYAAMLLRCVGLRLEVVDHRGKRRHEGGILVVAGHVSWTDVLVLSALHPASFVARGDLLDWPILGSLARRMRIVPIDRHDLRALPGTVAATATRLRDGERVAAFPEGTTWCGRAYGGFRPALFQAAIDAECPVQPVSLRYTMRGGELTTGPCFVGEETIGGSIRRIIRHKGVVAEVRLAPIEYPGESRRDLAARCERAVRGSEPIDLAAHDILDPTREPAQRADTRIETEERLIA</sequence>
<dbReference type="CDD" id="cd07989">
    <property type="entry name" value="LPLAT_AGPAT-like"/>
    <property type="match status" value="1"/>
</dbReference>
<comment type="pathway">
    <text evidence="1">Lipid metabolism.</text>
</comment>
<keyword evidence="9" id="KW-1185">Reference proteome</keyword>
<evidence type="ECO:0000313" key="8">
    <source>
        <dbReference type="EMBL" id="AWK73248.1"/>
    </source>
</evidence>
<dbReference type="EMBL" id="CP021354">
    <property type="protein sequence ID" value="AWK73248.1"/>
    <property type="molecule type" value="Genomic_DNA"/>
</dbReference>
<dbReference type="GO" id="GO:0003841">
    <property type="term" value="F:1-acylglycerol-3-phosphate O-acyltransferase activity"/>
    <property type="evidence" value="ECO:0007669"/>
    <property type="project" value="TreeGrafter"/>
</dbReference>
<keyword evidence="5 8" id="KW-0012">Acyltransferase</keyword>
<evidence type="ECO:0000256" key="3">
    <source>
        <dbReference type="ARBA" id="ARBA00022679"/>
    </source>
</evidence>